<dbReference type="PRINTS" id="PR00344">
    <property type="entry name" value="BCTRLSENSOR"/>
</dbReference>
<evidence type="ECO:0000256" key="7">
    <source>
        <dbReference type="ARBA" id="ARBA00022679"/>
    </source>
</evidence>
<dbReference type="InterPro" id="IPR005467">
    <property type="entry name" value="His_kinase_dom"/>
</dbReference>
<dbReference type="PANTHER" id="PTHR43047">
    <property type="entry name" value="TWO-COMPONENT HISTIDINE PROTEIN KINASE"/>
    <property type="match status" value="1"/>
</dbReference>
<comment type="subcellular location">
    <subcellularLocation>
        <location evidence="2">Cell inner membrane</location>
        <topology evidence="2">Multi-pass membrane protein</topology>
    </subcellularLocation>
</comment>
<dbReference type="InterPro" id="IPR001789">
    <property type="entry name" value="Sig_transdc_resp-reg_receiver"/>
</dbReference>
<dbReference type="GO" id="GO:0005886">
    <property type="term" value="C:plasma membrane"/>
    <property type="evidence" value="ECO:0007669"/>
    <property type="project" value="UniProtKB-SubCell"/>
</dbReference>
<keyword evidence="11" id="KW-1133">Transmembrane helix</keyword>
<organism evidence="19 20">
    <name type="scientific">Magnetococcus marinus (strain ATCC BAA-1437 / JCM 17883 / MC-1)</name>
    <dbReference type="NCBI Taxonomy" id="156889"/>
    <lineage>
        <taxon>Bacteria</taxon>
        <taxon>Pseudomonadati</taxon>
        <taxon>Pseudomonadota</taxon>
        <taxon>Magnetococcia</taxon>
        <taxon>Magnetococcales</taxon>
        <taxon>Magnetococcaceae</taxon>
        <taxon>Magnetococcus</taxon>
    </lineage>
</organism>
<dbReference type="SMART" id="SM00388">
    <property type="entry name" value="HisKA"/>
    <property type="match status" value="1"/>
</dbReference>
<evidence type="ECO:0000256" key="8">
    <source>
        <dbReference type="ARBA" id="ARBA00022692"/>
    </source>
</evidence>
<evidence type="ECO:0000256" key="4">
    <source>
        <dbReference type="ARBA" id="ARBA00022475"/>
    </source>
</evidence>
<dbReference type="STRING" id="156889.Mmc1_2693"/>
<keyword evidence="4" id="KW-1003">Cell membrane</keyword>
<dbReference type="SUPFAM" id="SSF53850">
    <property type="entry name" value="Periplasmic binding protein-like II"/>
    <property type="match status" value="1"/>
</dbReference>
<dbReference type="Pfam" id="PF02518">
    <property type="entry name" value="HATPase_c"/>
    <property type="match status" value="1"/>
</dbReference>
<dbReference type="SUPFAM" id="SSF52172">
    <property type="entry name" value="CheY-like"/>
    <property type="match status" value="1"/>
</dbReference>
<dbReference type="Pfam" id="PF00072">
    <property type="entry name" value="Response_reg"/>
    <property type="match status" value="1"/>
</dbReference>
<keyword evidence="6 15" id="KW-0597">Phosphoprotein</keyword>
<keyword evidence="5" id="KW-0997">Cell inner membrane</keyword>
<feature type="domain" description="Response regulatory" evidence="17">
    <location>
        <begin position="528"/>
        <end position="642"/>
    </location>
</feature>
<evidence type="ECO:0000256" key="12">
    <source>
        <dbReference type="ARBA" id="ARBA00023012"/>
    </source>
</evidence>
<dbReference type="SUPFAM" id="SSF47226">
    <property type="entry name" value="Histidine-containing phosphotransfer domain, HPT domain"/>
    <property type="match status" value="1"/>
</dbReference>
<dbReference type="SUPFAM" id="SSF55874">
    <property type="entry name" value="ATPase domain of HSP90 chaperone/DNA topoisomerase II/histidine kinase"/>
    <property type="match status" value="1"/>
</dbReference>
<dbReference type="CDD" id="cd17546">
    <property type="entry name" value="REC_hyHK_CKI1_RcsC-like"/>
    <property type="match status" value="1"/>
</dbReference>
<dbReference type="SUPFAM" id="SSF47384">
    <property type="entry name" value="Homodimeric domain of signal transducing histidine kinase"/>
    <property type="match status" value="1"/>
</dbReference>
<reference evidence="20" key="1">
    <citation type="journal article" date="2009" name="Appl. Environ. Microbiol.">
        <title>Complete genome sequence of the chemolithoautotrophic marine magnetotactic coccus strain MC-1.</title>
        <authorList>
            <person name="Schubbe S."/>
            <person name="Williams T.J."/>
            <person name="Xie G."/>
            <person name="Kiss H.E."/>
            <person name="Brettin T.S."/>
            <person name="Martinez D."/>
            <person name="Ross C.A."/>
            <person name="Schuler D."/>
            <person name="Cox B.L."/>
            <person name="Nealson K.H."/>
            <person name="Bazylinski D.A."/>
        </authorList>
    </citation>
    <scope>NUCLEOTIDE SEQUENCE [LARGE SCALE GENOMIC DNA]</scope>
    <source>
        <strain evidence="20">ATCC BAA-1437 / JCM 17883 / MC-1</strain>
    </source>
</reference>
<evidence type="ECO:0000259" key="16">
    <source>
        <dbReference type="PROSITE" id="PS50109"/>
    </source>
</evidence>
<dbReference type="InterPro" id="IPR011006">
    <property type="entry name" value="CheY-like_superfamily"/>
</dbReference>
<dbReference type="CDD" id="cd01007">
    <property type="entry name" value="PBP2_BvgS_HisK_like"/>
    <property type="match status" value="1"/>
</dbReference>
<evidence type="ECO:0000313" key="19">
    <source>
        <dbReference type="EMBL" id="ABK45188.1"/>
    </source>
</evidence>
<dbReference type="KEGG" id="mgm:Mmc1_2693"/>
<dbReference type="eggNOG" id="COG2198">
    <property type="taxonomic scope" value="Bacteria"/>
</dbReference>
<evidence type="ECO:0000256" key="1">
    <source>
        <dbReference type="ARBA" id="ARBA00000085"/>
    </source>
</evidence>
<dbReference type="InterPro" id="IPR008207">
    <property type="entry name" value="Sig_transdc_His_kin_Hpt_dom"/>
</dbReference>
<dbReference type="eggNOG" id="COG2205">
    <property type="taxonomic scope" value="Bacteria"/>
</dbReference>
<feature type="domain" description="Histidine kinase" evidence="16">
    <location>
        <begin position="273"/>
        <end position="494"/>
    </location>
</feature>
<dbReference type="EMBL" id="CP000471">
    <property type="protein sequence ID" value="ABK45188.1"/>
    <property type="molecule type" value="Genomic_DNA"/>
</dbReference>
<accession>A0LB45</accession>
<dbReference type="Pfam" id="PF00497">
    <property type="entry name" value="SBP_bac_3"/>
    <property type="match status" value="1"/>
</dbReference>
<evidence type="ECO:0000259" key="17">
    <source>
        <dbReference type="PROSITE" id="PS50110"/>
    </source>
</evidence>
<protein>
    <recommendedName>
        <fullName evidence="3">histidine kinase</fullName>
        <ecNumber evidence="3">2.7.13.3</ecNumber>
    </recommendedName>
</protein>
<keyword evidence="7 19" id="KW-0808">Transferase</keyword>
<gene>
    <name evidence="19" type="ordered locus">Mmc1_2693</name>
</gene>
<dbReference type="SMART" id="SM00062">
    <property type="entry name" value="PBPb"/>
    <property type="match status" value="1"/>
</dbReference>
<dbReference type="Proteomes" id="UP000002586">
    <property type="component" value="Chromosome"/>
</dbReference>
<evidence type="ECO:0000256" key="14">
    <source>
        <dbReference type="PROSITE-ProRule" id="PRU00110"/>
    </source>
</evidence>
<comment type="catalytic activity">
    <reaction evidence="1">
        <text>ATP + protein L-histidine = ADP + protein N-phospho-L-histidine.</text>
        <dbReference type="EC" id="2.7.13.3"/>
    </reaction>
</comment>
<dbReference type="SMART" id="SM00448">
    <property type="entry name" value="REC"/>
    <property type="match status" value="1"/>
</dbReference>
<dbReference type="eggNOG" id="COG0784">
    <property type="taxonomic scope" value="Bacteria"/>
</dbReference>
<dbReference type="InterPro" id="IPR036097">
    <property type="entry name" value="HisK_dim/P_sf"/>
</dbReference>
<dbReference type="Gene3D" id="1.10.287.130">
    <property type="match status" value="1"/>
</dbReference>
<reference evidence="19 20" key="2">
    <citation type="journal article" date="2012" name="Int. J. Syst. Evol. Microbiol.">
        <title>Magnetococcus marinus gen. nov., sp. nov., a marine, magnetotactic bacterium that represents a novel lineage (Magnetococcaceae fam. nov.; Magnetococcales ord. nov.) at the base of the Alphaproteobacteria.</title>
        <authorList>
            <person name="Bazylinski D.A."/>
            <person name="Williams T.J."/>
            <person name="Lefevre C.T."/>
            <person name="Berg R.J."/>
            <person name="Zhang C.L."/>
            <person name="Bowser S.S."/>
            <person name="Dean A.J."/>
            <person name="Beveridge T.J."/>
        </authorList>
    </citation>
    <scope>NUCLEOTIDE SEQUENCE [LARGE SCALE GENOMIC DNA]</scope>
    <source>
        <strain evidence="20">ATCC BAA-1437 / JCM 17883 / MC-1</strain>
    </source>
</reference>
<dbReference type="Gene3D" id="3.40.50.2300">
    <property type="match status" value="1"/>
</dbReference>
<keyword evidence="10" id="KW-0067">ATP-binding</keyword>
<feature type="modified residue" description="4-aspartylphosphate" evidence="15">
    <location>
        <position position="577"/>
    </location>
</feature>
<dbReference type="EC" id="2.7.13.3" evidence="3"/>
<dbReference type="PANTHER" id="PTHR43047:SF64">
    <property type="entry name" value="HISTIDINE KINASE CONTAINING CHEY-HOMOLOGOUS RECEIVER DOMAIN AND PAS DOMAIN-RELATED"/>
    <property type="match status" value="1"/>
</dbReference>
<dbReference type="FunFam" id="3.30.565.10:FF:000010">
    <property type="entry name" value="Sensor histidine kinase RcsC"/>
    <property type="match status" value="1"/>
</dbReference>
<dbReference type="InterPro" id="IPR004358">
    <property type="entry name" value="Sig_transdc_His_kin-like_C"/>
</dbReference>
<sequence>MPIEAISDEGAPVGITPLIARKLSQLLGIDIHFQSTPDWETCINKLRAGEIDLLLIAGQSAKRRQFLNFSHSYYTFSPVIATLRNTPYLQHIEEIGDRTIGVIRNTATESRLRDNYPSIHLKTFNNLDEGLDAVEKGQLFGFSSVSYAISYSLVKEQRHTLQISGRFDLEQPIHIALSRRHTALTPLFNKAIDYFPMSERAVIFSRWIDAIPQPLVDPIILIRTAAVLAILLIFAIGWNRIRILKAQQAQKQVEHELDLSRVAAQAKNTFFAQVSHEIRGPLNAILGYVVMLRQTELKAQQLHLLEHLGSASHALLTLLNDILDYSRMEAQKLTLAPQPTHLPTLLKRMEESFAPRIAKKGLHFSLSMAKDLPAWANLDPVRMEQVITNLLDNAYKFTLQGHITLEARLESDASTPPRLTIIVSDSGIGMDTSQEQSLFEAFNQADPSIARSYGGSGLGLAICRHILSLMEGDIAMESTPNQGSRFTLRIPYCPVSETEIDTLHTSPAVAQAPKEPRHPLATHHSGCHILLVEDNPLNTHVLQLFFEEAGLVVWHAENGQSALDQLAQHPVDLVMMDVEMPVMDGLSCTRRLRRNYPTLPVIGMTAHSDAGIRQACLEIGMNELIFKPMDWAQLFELLHHWLPTTTSPRPTIPLQPPTPDAASTKKLPALEGIDVTIGLQRVVGRETLYLHLLETFAKDHQQTQSLLRSALLNSDHVGFRSQLHGLKTSADYIGAIPLAHQAETLYQLLGKTWNGSSKIEANTLIGNLEKLLEGLRGWQQAQ</sequence>
<dbReference type="eggNOG" id="COG0834">
    <property type="taxonomic scope" value="Bacteria"/>
</dbReference>
<dbReference type="InterPro" id="IPR003594">
    <property type="entry name" value="HATPase_dom"/>
</dbReference>
<dbReference type="AlphaFoldDB" id="A0LB45"/>
<evidence type="ECO:0000256" key="3">
    <source>
        <dbReference type="ARBA" id="ARBA00012438"/>
    </source>
</evidence>
<feature type="domain" description="HPt" evidence="18">
    <location>
        <begin position="685"/>
        <end position="778"/>
    </location>
</feature>
<evidence type="ECO:0000256" key="9">
    <source>
        <dbReference type="ARBA" id="ARBA00022777"/>
    </source>
</evidence>
<keyword evidence="13" id="KW-0472">Membrane</keyword>
<dbReference type="InterPro" id="IPR001638">
    <property type="entry name" value="Solute-binding_3/MltF_N"/>
</dbReference>
<dbReference type="Gene3D" id="3.40.190.10">
    <property type="entry name" value="Periplasmic binding protein-like II"/>
    <property type="match status" value="2"/>
</dbReference>
<evidence type="ECO:0000256" key="15">
    <source>
        <dbReference type="PROSITE-ProRule" id="PRU00169"/>
    </source>
</evidence>
<dbReference type="GO" id="GO:0000155">
    <property type="term" value="F:phosphorelay sensor kinase activity"/>
    <property type="evidence" value="ECO:0007669"/>
    <property type="project" value="InterPro"/>
</dbReference>
<keyword evidence="9 19" id="KW-0418">Kinase</keyword>
<evidence type="ECO:0000256" key="6">
    <source>
        <dbReference type="ARBA" id="ARBA00022553"/>
    </source>
</evidence>
<dbReference type="PROSITE" id="PS50110">
    <property type="entry name" value="RESPONSE_REGULATORY"/>
    <property type="match status" value="1"/>
</dbReference>
<evidence type="ECO:0000313" key="20">
    <source>
        <dbReference type="Proteomes" id="UP000002586"/>
    </source>
</evidence>
<dbReference type="SMART" id="SM00387">
    <property type="entry name" value="HATPase_c"/>
    <property type="match status" value="1"/>
</dbReference>
<dbReference type="Gene3D" id="1.20.120.160">
    <property type="entry name" value="HPT domain"/>
    <property type="match status" value="1"/>
</dbReference>
<dbReference type="Gene3D" id="3.30.565.10">
    <property type="entry name" value="Histidine kinase-like ATPase, C-terminal domain"/>
    <property type="match status" value="1"/>
</dbReference>
<evidence type="ECO:0000259" key="18">
    <source>
        <dbReference type="PROSITE" id="PS50894"/>
    </source>
</evidence>
<dbReference type="Pfam" id="PF00512">
    <property type="entry name" value="HisKA"/>
    <property type="match status" value="1"/>
</dbReference>
<dbReference type="OrthoDB" id="9801651at2"/>
<keyword evidence="10" id="KW-0547">Nucleotide-binding</keyword>
<dbReference type="HOGENOM" id="CLU_358179_0_0_5"/>
<evidence type="ECO:0000256" key="2">
    <source>
        <dbReference type="ARBA" id="ARBA00004429"/>
    </source>
</evidence>
<dbReference type="CDD" id="cd00082">
    <property type="entry name" value="HisKA"/>
    <property type="match status" value="1"/>
</dbReference>
<evidence type="ECO:0000256" key="11">
    <source>
        <dbReference type="ARBA" id="ARBA00022989"/>
    </source>
</evidence>
<proteinExistence type="predicted"/>
<evidence type="ECO:0000256" key="5">
    <source>
        <dbReference type="ARBA" id="ARBA00022519"/>
    </source>
</evidence>
<dbReference type="CDD" id="cd16922">
    <property type="entry name" value="HATPase_EvgS-ArcB-TorS-like"/>
    <property type="match status" value="1"/>
</dbReference>
<keyword evidence="12" id="KW-0902">Two-component regulatory system</keyword>
<keyword evidence="20" id="KW-1185">Reference proteome</keyword>
<feature type="modified residue" description="Phosphohistidine" evidence="14">
    <location>
        <position position="724"/>
    </location>
</feature>
<dbReference type="PROSITE" id="PS50109">
    <property type="entry name" value="HIS_KIN"/>
    <property type="match status" value="1"/>
</dbReference>
<evidence type="ECO:0000256" key="13">
    <source>
        <dbReference type="ARBA" id="ARBA00023136"/>
    </source>
</evidence>
<dbReference type="InterPro" id="IPR003661">
    <property type="entry name" value="HisK_dim/P_dom"/>
</dbReference>
<dbReference type="PROSITE" id="PS50894">
    <property type="entry name" value="HPT"/>
    <property type="match status" value="1"/>
</dbReference>
<name>A0LB45_MAGMM</name>
<dbReference type="InterPro" id="IPR036641">
    <property type="entry name" value="HPT_dom_sf"/>
</dbReference>
<keyword evidence="8" id="KW-0812">Transmembrane</keyword>
<dbReference type="InterPro" id="IPR036890">
    <property type="entry name" value="HATPase_C_sf"/>
</dbReference>
<evidence type="ECO:0000256" key="10">
    <source>
        <dbReference type="ARBA" id="ARBA00022840"/>
    </source>
</evidence>
<dbReference type="Pfam" id="PF01627">
    <property type="entry name" value="Hpt"/>
    <property type="match status" value="1"/>
</dbReference>